<comment type="caution">
    <text evidence="3">The sequence shown here is derived from an EMBL/GenBank/DDBJ whole genome shotgun (WGS) entry which is preliminary data.</text>
</comment>
<sequence length="432" mass="47063">MKRMVPLLLLLGIILSMGSAGVAFARDVGPVVLVDFSHGESPAGVDMLLKILPEFQFILLVPDEGAKAKLPPATLALAKDIWVGKLTNYADKLGGIDGMLIPQPWAPFTPDEIQLINKWFYSNPSVQKFIWLASDSDYPAQGGTLEVAQHTLNDILEAIGSKLRFDYVSVEDYLSNANATYRVVGIVDPDPEVKFLKFGVERYLFHGPGPIAYVDTDGTWKSLTNSKPPNVYRIAHTTEKGKIVENQPTQPGAPGDVGKAYTAGQEGVFVLMAAEVMNVTVEGKPATRIVVVSGETPIGGYQGGLVYTYYGVQLDGPRFVRNVFLWMSGVWGELKEVVRLMNQIDQLSSELNQLKTELPQKVNQLNTQIQGVSTQLSTNLNNVNQKVGSLENTLQSIQTQLNQKASSTIAYVGILLGLIALVLAALGLVRKH</sequence>
<keyword evidence="2" id="KW-0812">Transmembrane</keyword>
<proteinExistence type="predicted"/>
<evidence type="ECO:0000256" key="2">
    <source>
        <dbReference type="SAM" id="Phobius"/>
    </source>
</evidence>
<keyword evidence="2" id="KW-1133">Transmembrane helix</keyword>
<gene>
    <name evidence="3" type="ORF">ENO04_05825</name>
</gene>
<keyword evidence="1" id="KW-0175">Coiled coil</keyword>
<evidence type="ECO:0000313" key="3">
    <source>
        <dbReference type="EMBL" id="HDS11109.1"/>
    </source>
</evidence>
<name>A0A7C1I828_9CREN</name>
<accession>A0A7C1I828</accession>
<protein>
    <submittedName>
        <fullName evidence="3">Uncharacterized protein</fullName>
    </submittedName>
</protein>
<dbReference type="AlphaFoldDB" id="A0A7C1I828"/>
<feature type="transmembrane region" description="Helical" evidence="2">
    <location>
        <begin position="409"/>
        <end position="429"/>
    </location>
</feature>
<feature type="coiled-coil region" evidence="1">
    <location>
        <begin position="337"/>
        <end position="400"/>
    </location>
</feature>
<keyword evidence="2" id="KW-0472">Membrane</keyword>
<dbReference type="EMBL" id="DSDY01000173">
    <property type="protein sequence ID" value="HDS11109.1"/>
    <property type="molecule type" value="Genomic_DNA"/>
</dbReference>
<reference evidence="3" key="1">
    <citation type="journal article" date="2020" name="mSystems">
        <title>Genome- and Community-Level Interaction Insights into Carbon Utilization and Element Cycling Functions of Hydrothermarchaeota in Hydrothermal Sediment.</title>
        <authorList>
            <person name="Zhou Z."/>
            <person name="Liu Y."/>
            <person name="Xu W."/>
            <person name="Pan J."/>
            <person name="Luo Z.H."/>
            <person name="Li M."/>
        </authorList>
    </citation>
    <scope>NUCLEOTIDE SEQUENCE [LARGE SCALE GENOMIC DNA]</scope>
    <source>
        <strain evidence="3">SpSt-123</strain>
    </source>
</reference>
<dbReference type="SUPFAM" id="SSF58100">
    <property type="entry name" value="Bacterial hemolysins"/>
    <property type="match status" value="1"/>
</dbReference>
<organism evidence="3">
    <name type="scientific">Fervidicoccus fontis</name>
    <dbReference type="NCBI Taxonomy" id="683846"/>
    <lineage>
        <taxon>Archaea</taxon>
        <taxon>Thermoproteota</taxon>
        <taxon>Thermoprotei</taxon>
        <taxon>Fervidicoccales</taxon>
        <taxon>Fervidicoccaceae</taxon>
        <taxon>Fervidicoccus</taxon>
    </lineage>
</organism>
<evidence type="ECO:0000256" key="1">
    <source>
        <dbReference type="SAM" id="Coils"/>
    </source>
</evidence>